<evidence type="ECO:0000256" key="1">
    <source>
        <dbReference type="ARBA" id="ARBA00022801"/>
    </source>
</evidence>
<evidence type="ECO:0000259" key="3">
    <source>
        <dbReference type="PROSITE" id="PS50142"/>
    </source>
</evidence>
<sequence length="245" mass="26600">MSRVVPNIVTRAISKVMSLVPGVRNSTSNPTARATRVARGARRRAKFRARRQAQKTSEKEAVGNKNDEKKIEVAFGRSIRQQESVSDMDSSQRIAAVEAIISYKFSNPMLCLEALTTKGEASRTVKRIGSMTAEGNKRLALVGDAWLKVFTVSKWYHTAQTCCEASLMRSVLESNNNLERVGYFYGLDKLIIGGIGKKSVADMIEALVGAVAEDGGHAALFGVLEILGLSPKMDGAGRLSTVVHI</sequence>
<organism evidence="4 5">
    <name type="scientific">Phlyctema vagabunda</name>
    <dbReference type="NCBI Taxonomy" id="108571"/>
    <lineage>
        <taxon>Eukaryota</taxon>
        <taxon>Fungi</taxon>
        <taxon>Dikarya</taxon>
        <taxon>Ascomycota</taxon>
        <taxon>Pezizomycotina</taxon>
        <taxon>Leotiomycetes</taxon>
        <taxon>Helotiales</taxon>
        <taxon>Dermateaceae</taxon>
        <taxon>Phlyctema</taxon>
    </lineage>
</organism>
<dbReference type="CDD" id="cd00593">
    <property type="entry name" value="RIBOc"/>
    <property type="match status" value="1"/>
</dbReference>
<comment type="caution">
    <text evidence="4">The sequence shown here is derived from an EMBL/GenBank/DDBJ whole genome shotgun (WGS) entry which is preliminary data.</text>
</comment>
<proteinExistence type="predicted"/>
<dbReference type="Gene3D" id="1.10.1520.10">
    <property type="entry name" value="Ribonuclease III domain"/>
    <property type="match status" value="1"/>
</dbReference>
<dbReference type="InterPro" id="IPR036389">
    <property type="entry name" value="RNase_III_sf"/>
</dbReference>
<dbReference type="SMART" id="SM00535">
    <property type="entry name" value="RIBOc"/>
    <property type="match status" value="1"/>
</dbReference>
<gene>
    <name evidence="4" type="ORF">PVAG01_02170</name>
</gene>
<feature type="domain" description="RNase III" evidence="3">
    <location>
        <begin position="94"/>
        <end position="216"/>
    </location>
</feature>
<accession>A0ABR4PQ10</accession>
<keyword evidence="5" id="KW-1185">Reference proteome</keyword>
<dbReference type="Pfam" id="PF00636">
    <property type="entry name" value="Ribonuclease_3"/>
    <property type="match status" value="1"/>
</dbReference>
<feature type="compositionally biased region" description="Basic and acidic residues" evidence="2">
    <location>
        <begin position="56"/>
        <end position="65"/>
    </location>
</feature>
<protein>
    <submittedName>
        <fullName evidence="4">RNase</fullName>
    </submittedName>
</protein>
<feature type="region of interest" description="Disordered" evidence="2">
    <location>
        <begin position="46"/>
        <end position="65"/>
    </location>
</feature>
<dbReference type="PROSITE" id="PS50142">
    <property type="entry name" value="RNASE_3_2"/>
    <property type="match status" value="1"/>
</dbReference>
<evidence type="ECO:0000313" key="4">
    <source>
        <dbReference type="EMBL" id="KAL3425379.1"/>
    </source>
</evidence>
<dbReference type="SUPFAM" id="SSF69065">
    <property type="entry name" value="RNase III domain-like"/>
    <property type="match status" value="1"/>
</dbReference>
<name>A0ABR4PQ10_9HELO</name>
<evidence type="ECO:0000256" key="2">
    <source>
        <dbReference type="SAM" id="MobiDB-lite"/>
    </source>
</evidence>
<keyword evidence="1" id="KW-0378">Hydrolase</keyword>
<dbReference type="EMBL" id="JBFCZG010000002">
    <property type="protein sequence ID" value="KAL3425379.1"/>
    <property type="molecule type" value="Genomic_DNA"/>
</dbReference>
<reference evidence="4 5" key="1">
    <citation type="submission" date="2024-06" db="EMBL/GenBank/DDBJ databases">
        <title>Complete genome of Phlyctema vagabunda strain 19-DSS-EL-015.</title>
        <authorList>
            <person name="Fiorenzani C."/>
        </authorList>
    </citation>
    <scope>NUCLEOTIDE SEQUENCE [LARGE SCALE GENOMIC DNA]</scope>
    <source>
        <strain evidence="4 5">19-DSS-EL-015</strain>
    </source>
</reference>
<dbReference type="PANTHER" id="PTHR14950">
    <property type="entry name" value="DICER-RELATED"/>
    <property type="match status" value="1"/>
</dbReference>
<dbReference type="InterPro" id="IPR000999">
    <property type="entry name" value="RNase_III_dom"/>
</dbReference>
<evidence type="ECO:0000313" key="5">
    <source>
        <dbReference type="Proteomes" id="UP001629113"/>
    </source>
</evidence>
<dbReference type="Proteomes" id="UP001629113">
    <property type="component" value="Unassembled WGS sequence"/>
</dbReference>